<dbReference type="PANTHER" id="PTHR42724">
    <property type="entry name" value="TETRAACYLDISACCHARIDE 4'-KINASE"/>
    <property type="match status" value="1"/>
</dbReference>
<evidence type="ECO:0000256" key="8">
    <source>
        <dbReference type="ARBA" id="ARBA00022741"/>
    </source>
</evidence>
<evidence type="ECO:0000256" key="6">
    <source>
        <dbReference type="ARBA" id="ARBA00022556"/>
    </source>
</evidence>
<keyword evidence="8 13" id="KW-0547">Nucleotide-binding</keyword>
<evidence type="ECO:0000256" key="11">
    <source>
        <dbReference type="ARBA" id="ARBA00023098"/>
    </source>
</evidence>
<dbReference type="Proteomes" id="UP000005019">
    <property type="component" value="Unassembled WGS sequence"/>
</dbReference>
<evidence type="ECO:0000256" key="9">
    <source>
        <dbReference type="ARBA" id="ARBA00022777"/>
    </source>
</evidence>
<comment type="pathway">
    <text evidence="2 13">Glycolipid biosynthesis; lipid IV(A) biosynthesis; lipid IV(A) from (3R)-3-hydroxytetradecanoyl-[acyl-carrier-protein] and UDP-N-acetyl-alpha-D-glucosamine: step 6/6.</text>
</comment>
<accession>F5RB23</accession>
<dbReference type="GO" id="GO:0009245">
    <property type="term" value="P:lipid A biosynthetic process"/>
    <property type="evidence" value="ECO:0007669"/>
    <property type="project" value="UniProtKB-UniRule"/>
</dbReference>
<comment type="function">
    <text evidence="1 13">Transfers the gamma-phosphate of ATP to the 4'-position of a tetraacyldisaccharide 1-phosphate intermediate (termed DS-1-P) to form tetraacyldisaccharide 1,4'-bis-phosphate (lipid IVA).</text>
</comment>
<proteinExistence type="inferred from homology"/>
<evidence type="ECO:0000256" key="10">
    <source>
        <dbReference type="ARBA" id="ARBA00022840"/>
    </source>
</evidence>
<evidence type="ECO:0000256" key="2">
    <source>
        <dbReference type="ARBA" id="ARBA00004870"/>
    </source>
</evidence>
<keyword evidence="5 13" id="KW-0444">Lipid biosynthesis</keyword>
<keyword evidence="9 13" id="KW-0418">Kinase</keyword>
<evidence type="ECO:0000256" key="5">
    <source>
        <dbReference type="ARBA" id="ARBA00022516"/>
    </source>
</evidence>
<comment type="catalytic activity">
    <reaction evidence="13">
        <text>a lipid A disaccharide + ATP = a lipid IVA + ADP + H(+)</text>
        <dbReference type="Rhea" id="RHEA:67840"/>
        <dbReference type="ChEBI" id="CHEBI:15378"/>
        <dbReference type="ChEBI" id="CHEBI:30616"/>
        <dbReference type="ChEBI" id="CHEBI:176343"/>
        <dbReference type="ChEBI" id="CHEBI:176425"/>
        <dbReference type="ChEBI" id="CHEBI:456216"/>
        <dbReference type="EC" id="2.7.1.130"/>
    </reaction>
</comment>
<dbReference type="Pfam" id="PF02606">
    <property type="entry name" value="LpxK"/>
    <property type="match status" value="1"/>
</dbReference>
<dbReference type="NCBIfam" id="TIGR00682">
    <property type="entry name" value="lpxK"/>
    <property type="match status" value="1"/>
</dbReference>
<dbReference type="STRING" id="1000565.METUNv1_01400"/>
<dbReference type="HAMAP" id="MF_00409">
    <property type="entry name" value="LpxK"/>
    <property type="match status" value="1"/>
</dbReference>
<dbReference type="EMBL" id="AFHG01000041">
    <property type="protein sequence ID" value="EGK72284.1"/>
    <property type="molecule type" value="Genomic_DNA"/>
</dbReference>
<dbReference type="GO" id="GO:0005886">
    <property type="term" value="C:plasma membrane"/>
    <property type="evidence" value="ECO:0007669"/>
    <property type="project" value="TreeGrafter"/>
</dbReference>
<dbReference type="CDD" id="cd01983">
    <property type="entry name" value="SIMIBI"/>
    <property type="match status" value="1"/>
</dbReference>
<dbReference type="InterPro" id="IPR027417">
    <property type="entry name" value="P-loop_NTPase"/>
</dbReference>
<dbReference type="UniPathway" id="UPA00359">
    <property type="reaction ID" value="UER00482"/>
</dbReference>
<dbReference type="GO" id="GO:0009029">
    <property type="term" value="F:lipid-A 4'-kinase activity"/>
    <property type="evidence" value="ECO:0007669"/>
    <property type="project" value="UniProtKB-UniRule"/>
</dbReference>
<dbReference type="AlphaFoldDB" id="F5RB23"/>
<dbReference type="RefSeq" id="WP_008060170.1">
    <property type="nucleotide sequence ID" value="NZ_AFHG01000041.1"/>
</dbReference>
<feature type="binding site" evidence="13">
    <location>
        <begin position="57"/>
        <end position="64"/>
    </location>
    <ligand>
        <name>ATP</name>
        <dbReference type="ChEBI" id="CHEBI:30616"/>
    </ligand>
</feature>
<gene>
    <name evidence="13" type="primary">lpxK</name>
    <name evidence="14" type="ORF">METUNv1_01400</name>
</gene>
<evidence type="ECO:0000256" key="13">
    <source>
        <dbReference type="HAMAP-Rule" id="MF_00409"/>
    </source>
</evidence>
<protein>
    <recommendedName>
        <fullName evidence="4 13">Tetraacyldisaccharide 4'-kinase</fullName>
        <ecNumber evidence="3 13">2.7.1.130</ecNumber>
    </recommendedName>
    <alternativeName>
        <fullName evidence="12 13">Lipid A 4'-kinase</fullName>
    </alternativeName>
</protein>
<dbReference type="InterPro" id="IPR003758">
    <property type="entry name" value="LpxK"/>
</dbReference>
<evidence type="ECO:0000313" key="14">
    <source>
        <dbReference type="EMBL" id="EGK72284.1"/>
    </source>
</evidence>
<organism evidence="14 15">
    <name type="scientific">Methyloversatilis universalis (strain ATCC BAA-1314 / DSM 25237 / JCM 13912 / CCUG 52030 / FAM5)</name>
    <dbReference type="NCBI Taxonomy" id="1000565"/>
    <lineage>
        <taxon>Bacteria</taxon>
        <taxon>Pseudomonadati</taxon>
        <taxon>Pseudomonadota</taxon>
        <taxon>Betaproteobacteria</taxon>
        <taxon>Nitrosomonadales</taxon>
        <taxon>Sterolibacteriaceae</taxon>
        <taxon>Methyloversatilis</taxon>
    </lineage>
</organism>
<sequence>MNSAPALWRSRGIAAWLLWPLSLLFGLVAALHRAAFAAGLLRRTRLPVPVVVVGNIIAGGAGKTPLTLHLARALSARGRRPLIVTRGYGGDADTPHPVTAEGDAARSGDEAVLLARRAGVPVWQGRRRADAAMAGLAAHPECDLVLCDDGLQHYALARDIEIAVVDRRGLMNRLLLPAGPLREPPSRLRSVDAVVLNGAAEALAGAAPVFRMTLEGRVFHLLDAPERTADAGDLRGLRLHALAGIGEPARFFDHLRALGLDFVAHPFPDHHVYQPQDVAFPDCDALLLTEKDAVKCHGLSRTPIWVLPVEARLDPDLAAFVLGRLAELKHGSTSS</sequence>
<dbReference type="GO" id="GO:0005524">
    <property type="term" value="F:ATP binding"/>
    <property type="evidence" value="ECO:0007669"/>
    <property type="project" value="UniProtKB-UniRule"/>
</dbReference>
<comment type="similarity">
    <text evidence="13">Belongs to the LpxK family.</text>
</comment>
<dbReference type="GO" id="GO:0009244">
    <property type="term" value="P:lipopolysaccharide core region biosynthetic process"/>
    <property type="evidence" value="ECO:0007669"/>
    <property type="project" value="TreeGrafter"/>
</dbReference>
<keyword evidence="15" id="KW-1185">Reference proteome</keyword>
<comment type="caution">
    <text evidence="14">The sequence shown here is derived from an EMBL/GenBank/DDBJ whole genome shotgun (WGS) entry which is preliminary data.</text>
</comment>
<dbReference type="OrthoDB" id="9766423at2"/>
<dbReference type="SUPFAM" id="SSF52540">
    <property type="entry name" value="P-loop containing nucleoside triphosphate hydrolases"/>
    <property type="match status" value="1"/>
</dbReference>
<name>F5RB23_METUF</name>
<keyword evidence="10 13" id="KW-0067">ATP-binding</keyword>
<evidence type="ECO:0000256" key="4">
    <source>
        <dbReference type="ARBA" id="ARBA00016436"/>
    </source>
</evidence>
<keyword evidence="11 13" id="KW-0443">Lipid metabolism</keyword>
<keyword evidence="7 13" id="KW-0808">Transferase</keyword>
<dbReference type="PANTHER" id="PTHR42724:SF1">
    <property type="entry name" value="TETRAACYLDISACCHARIDE 4'-KINASE, MITOCHONDRIAL-RELATED"/>
    <property type="match status" value="1"/>
</dbReference>
<dbReference type="EC" id="2.7.1.130" evidence="3 13"/>
<evidence type="ECO:0000256" key="12">
    <source>
        <dbReference type="ARBA" id="ARBA00029757"/>
    </source>
</evidence>
<dbReference type="eggNOG" id="COG1663">
    <property type="taxonomic scope" value="Bacteria"/>
</dbReference>
<evidence type="ECO:0000256" key="7">
    <source>
        <dbReference type="ARBA" id="ARBA00022679"/>
    </source>
</evidence>
<evidence type="ECO:0000313" key="15">
    <source>
        <dbReference type="Proteomes" id="UP000005019"/>
    </source>
</evidence>
<evidence type="ECO:0000256" key="3">
    <source>
        <dbReference type="ARBA" id="ARBA00012071"/>
    </source>
</evidence>
<reference evidence="14 15" key="1">
    <citation type="journal article" date="2011" name="J. Bacteriol.">
        <title>Genome sequence of Methyloversatilis universalis FAM5T, a methylotrophic representative of the order Rhodocyclales.</title>
        <authorList>
            <person name="Kittichotirat W."/>
            <person name="Good N.M."/>
            <person name="Hall R."/>
            <person name="Bringel F."/>
            <person name="Lajus A."/>
            <person name="Medigue C."/>
            <person name="Smalley N.E."/>
            <person name="Beck D."/>
            <person name="Bumgarner R."/>
            <person name="Vuilleumier S."/>
            <person name="Kalyuzhnaya M.G."/>
        </authorList>
    </citation>
    <scope>NUCLEOTIDE SEQUENCE [LARGE SCALE GENOMIC DNA]</scope>
    <source>
        <strain evidence="15">ATCC BAA-1314 / JCM 13912 / FAM5</strain>
    </source>
</reference>
<keyword evidence="6 13" id="KW-0441">Lipid A biosynthesis</keyword>
<evidence type="ECO:0000256" key="1">
    <source>
        <dbReference type="ARBA" id="ARBA00002274"/>
    </source>
</evidence>